<dbReference type="AlphaFoldDB" id="A0A149PIF4"/>
<gene>
    <name evidence="1" type="ORF">CI15_21105</name>
</gene>
<name>A0A149PIF4_9BURK</name>
<accession>A0A149PIF4</accession>
<comment type="caution">
    <text evidence="1">The sequence shown here is derived from an EMBL/GenBank/DDBJ whole genome shotgun (WGS) entry which is preliminary data.</text>
</comment>
<keyword evidence="2" id="KW-1185">Reference proteome</keyword>
<reference evidence="1 2" key="1">
    <citation type="journal article" date="2015" name="Int. J. Syst. Evol. Microbiol.">
        <title>Burkholderia monticola sp. nov., isolated from mountain soil.</title>
        <authorList>
            <person name="Baek I."/>
            <person name="Seo B."/>
            <person name="Lee I."/>
            <person name="Yi H."/>
            <person name="Chun J."/>
        </authorList>
    </citation>
    <scope>NUCLEOTIDE SEQUENCE [LARGE SCALE GENOMIC DNA]</scope>
    <source>
        <strain evidence="1 2">JC2948</strain>
    </source>
</reference>
<organism evidence="1 2">
    <name type="scientific">Paraburkholderia monticola</name>
    <dbReference type="NCBI Taxonomy" id="1399968"/>
    <lineage>
        <taxon>Bacteria</taxon>
        <taxon>Pseudomonadati</taxon>
        <taxon>Pseudomonadota</taxon>
        <taxon>Betaproteobacteria</taxon>
        <taxon>Burkholderiales</taxon>
        <taxon>Burkholderiaceae</taxon>
        <taxon>Paraburkholderia</taxon>
    </lineage>
</organism>
<dbReference type="OrthoDB" id="9108067at2"/>
<evidence type="ECO:0000313" key="1">
    <source>
        <dbReference type="EMBL" id="KXU84808.1"/>
    </source>
</evidence>
<protein>
    <submittedName>
        <fullName evidence="1">Uncharacterized protein</fullName>
    </submittedName>
</protein>
<evidence type="ECO:0000313" key="2">
    <source>
        <dbReference type="Proteomes" id="UP000075613"/>
    </source>
</evidence>
<dbReference type="RefSeq" id="WP_062130552.1">
    <property type="nucleotide sequence ID" value="NZ_LRBG01000035.1"/>
</dbReference>
<dbReference type="EMBL" id="LRBG01000035">
    <property type="protein sequence ID" value="KXU84808.1"/>
    <property type="molecule type" value="Genomic_DNA"/>
</dbReference>
<proteinExistence type="predicted"/>
<sequence>MTNRIPNDPCWPALIAIASHYLEINSLDESGRKLGDIQFLRVSDLANALEQAYQMGLTVGYNAEAE</sequence>
<dbReference type="Proteomes" id="UP000075613">
    <property type="component" value="Unassembled WGS sequence"/>
</dbReference>